<reference evidence="6" key="3">
    <citation type="submission" date="2025-09" db="UniProtKB">
        <authorList>
            <consortium name="Ensembl"/>
        </authorList>
    </citation>
    <scope>IDENTIFICATION</scope>
</reference>
<name>A0AAY4B9I5_9TELE</name>
<feature type="region of interest" description="Disordered" evidence="3">
    <location>
        <begin position="402"/>
        <end position="421"/>
    </location>
</feature>
<dbReference type="GO" id="GO:0048487">
    <property type="term" value="F:beta-tubulin binding"/>
    <property type="evidence" value="ECO:0007669"/>
    <property type="project" value="TreeGrafter"/>
</dbReference>
<dbReference type="AlphaFoldDB" id="A0AAY4B9I5"/>
<feature type="compositionally biased region" description="Basic residues" evidence="3">
    <location>
        <begin position="17"/>
        <end position="32"/>
    </location>
</feature>
<dbReference type="RefSeq" id="XP_028809620.1">
    <property type="nucleotide sequence ID" value="XM_028953787.1"/>
</dbReference>
<accession>A0AAY4B9I5</accession>
<evidence type="ECO:0000256" key="1">
    <source>
        <dbReference type="ARBA" id="ARBA00024332"/>
    </source>
</evidence>
<dbReference type="GeneID" id="114764290"/>
<organism evidence="6 7">
    <name type="scientific">Denticeps clupeoides</name>
    <name type="common">denticle herring</name>
    <dbReference type="NCBI Taxonomy" id="299321"/>
    <lineage>
        <taxon>Eukaryota</taxon>
        <taxon>Metazoa</taxon>
        <taxon>Chordata</taxon>
        <taxon>Craniata</taxon>
        <taxon>Vertebrata</taxon>
        <taxon>Euteleostomi</taxon>
        <taxon>Actinopterygii</taxon>
        <taxon>Neopterygii</taxon>
        <taxon>Teleostei</taxon>
        <taxon>Clupei</taxon>
        <taxon>Clupeiformes</taxon>
        <taxon>Denticipitoidei</taxon>
        <taxon>Denticipitidae</taxon>
        <taxon>Denticeps</taxon>
    </lineage>
</organism>
<protein>
    <recommendedName>
        <fullName evidence="2">Dynein axonemal intermediate chain 7</fullName>
    </recommendedName>
</protein>
<feature type="domain" description="IC97/Casc1 N-terminal" evidence="5">
    <location>
        <begin position="48"/>
        <end position="244"/>
    </location>
</feature>
<feature type="compositionally biased region" description="Acidic residues" evidence="3">
    <location>
        <begin position="316"/>
        <end position="325"/>
    </location>
</feature>
<feature type="domain" description="CASC1 C-terminal" evidence="4">
    <location>
        <begin position="450"/>
        <end position="612"/>
    </location>
</feature>
<dbReference type="GO" id="GO:0005930">
    <property type="term" value="C:axoneme"/>
    <property type="evidence" value="ECO:0007669"/>
    <property type="project" value="TreeGrafter"/>
</dbReference>
<comment type="similarity">
    <text evidence="1">Belongs to the DNAI7 family.</text>
</comment>
<evidence type="ECO:0000259" key="4">
    <source>
        <dbReference type="Pfam" id="PF12366"/>
    </source>
</evidence>
<sequence length="702" mass="80371">MATLVRPPEGCHSSASNKKRRAAMSGKKKGGKLNKQNKEKLQKEEDERKQKEEEEARLLAEKEEEERLERERMEAKQRRLELKDRERREDELNELRHLLEENHKAVTTWERDSREKARWERYMRCDGSPDPSAIREINTFISLWRDDPEVQANLVLTQCALAVRLINELQWHLSDNPEPREAHQYQETLLTLQNLIHTKHNQITEEILKYAKTHCDIKTGNMQTVVQDENITLCVWANLKKNPRLEAVQFEEVKLGFKLPKQLAVSDVAVRILHTRYDHLSHMSHQTEPDQGHRSNSMASQAELSVAGNEQTTEGAELDTDGEDGESSRQGREDVQSAWSEGEKAPLAMEASIVDLQQYTPLGGVFYFDLFHLPPQPKTVKSWVIREVVDTGLQTFLYLPEQHQSERSSSNTPEDNSSGFSQPVGVSMAIPDFITFLEDPQVARWDPIGLHWRTDLISEVSYSAADRTVSFKMDTFYAFTLLQDKYANMPFQSWELRPLGQDSALLTITAALIEVKIVVKGDQCMLQTEQSDGLMHILGKWMSVSSLKEAMVSTGVNIFVNEYSDKYVSINAKDPLLEHTVYEQIALVSSTIAFCWSQWNTQCGQEHLVLQVSEHLEEGPVPEKAWSLYLLGAQRSQRLQMNERSASFSPELPEGTEYHSTFLHMLQDGMSASAQARVRQSHYLYISTVQHLLCGTRVLTYS</sequence>
<evidence type="ECO:0000259" key="5">
    <source>
        <dbReference type="Pfam" id="PF15927"/>
    </source>
</evidence>
<feature type="compositionally biased region" description="Basic and acidic residues" evidence="3">
    <location>
        <begin position="326"/>
        <end position="335"/>
    </location>
</feature>
<feature type="region of interest" description="Disordered" evidence="3">
    <location>
        <begin position="1"/>
        <end position="80"/>
    </location>
</feature>
<evidence type="ECO:0000256" key="2">
    <source>
        <dbReference type="ARBA" id="ARBA00024414"/>
    </source>
</evidence>
<feature type="region of interest" description="Disordered" evidence="3">
    <location>
        <begin position="281"/>
        <end position="342"/>
    </location>
</feature>
<dbReference type="InterPro" id="IPR023247">
    <property type="entry name" value="IC97/Dnai7-like"/>
</dbReference>
<dbReference type="PANTHER" id="PTHR20929">
    <property type="entry name" value="LUNG ADENOMA SUSCEPTIBILITY 1-RELATED"/>
    <property type="match status" value="1"/>
</dbReference>
<dbReference type="Ensembl" id="ENSDCDT00010018692.1">
    <property type="protein sequence ID" value="ENSDCDP00010017634.1"/>
    <property type="gene ID" value="ENSDCDG00010008060.1"/>
</dbReference>
<reference evidence="6" key="2">
    <citation type="submission" date="2025-08" db="UniProtKB">
        <authorList>
            <consortium name="Ensembl"/>
        </authorList>
    </citation>
    <scope>IDENTIFICATION</scope>
</reference>
<dbReference type="InterPro" id="IPR022110">
    <property type="entry name" value="CASC1_C"/>
</dbReference>
<feature type="compositionally biased region" description="Basic and acidic residues" evidence="3">
    <location>
        <begin position="36"/>
        <end position="80"/>
    </location>
</feature>
<gene>
    <name evidence="6" type="primary">dnai7</name>
</gene>
<dbReference type="GeneTree" id="ENSGT00390000004708"/>
<dbReference type="Pfam" id="PF12366">
    <property type="entry name" value="Casc1_C"/>
    <property type="match status" value="1"/>
</dbReference>
<feature type="compositionally biased region" description="Polar residues" evidence="3">
    <location>
        <begin position="407"/>
        <end position="421"/>
    </location>
</feature>
<dbReference type="PRINTS" id="PR02043">
    <property type="entry name" value="CANCERSCCP1"/>
</dbReference>
<evidence type="ECO:0000313" key="6">
    <source>
        <dbReference type="Ensembl" id="ENSDCDP00010017634.1"/>
    </source>
</evidence>
<dbReference type="GO" id="GO:0008017">
    <property type="term" value="F:microtubule binding"/>
    <property type="evidence" value="ECO:0007669"/>
    <property type="project" value="TreeGrafter"/>
</dbReference>
<dbReference type="Pfam" id="PF15927">
    <property type="entry name" value="Casc1_N"/>
    <property type="match status" value="1"/>
</dbReference>
<proteinExistence type="inferred from homology"/>
<feature type="compositionally biased region" description="Basic and acidic residues" evidence="3">
    <location>
        <begin position="281"/>
        <end position="293"/>
    </location>
</feature>
<evidence type="ECO:0000256" key="3">
    <source>
        <dbReference type="SAM" id="MobiDB-lite"/>
    </source>
</evidence>
<dbReference type="PANTHER" id="PTHR20929:SF11">
    <property type="entry name" value="DYNEIN AXONEMAL INTERMEDIATE CHAIN 7"/>
    <property type="match status" value="1"/>
</dbReference>
<reference evidence="6 7" key="1">
    <citation type="submission" date="2020-06" db="EMBL/GenBank/DDBJ databases">
        <authorList>
            <consortium name="Wellcome Sanger Institute Data Sharing"/>
        </authorList>
    </citation>
    <scope>NUCLEOTIDE SEQUENCE [LARGE SCALE GENOMIC DNA]</scope>
</reference>
<keyword evidence="7" id="KW-1185">Reference proteome</keyword>
<feature type="compositionally biased region" description="Polar residues" evidence="3">
    <location>
        <begin position="294"/>
        <end position="314"/>
    </location>
</feature>
<dbReference type="Proteomes" id="UP000694580">
    <property type="component" value="Chromosome 15"/>
</dbReference>
<evidence type="ECO:0000313" key="7">
    <source>
        <dbReference type="Proteomes" id="UP000694580"/>
    </source>
</evidence>
<dbReference type="InterPro" id="IPR031826">
    <property type="entry name" value="IC97/Casc1_N"/>
</dbReference>